<dbReference type="EMBL" id="CAKKNE010000006">
    <property type="protein sequence ID" value="CAH0378720.1"/>
    <property type="molecule type" value="Genomic_DNA"/>
</dbReference>
<feature type="compositionally biased region" description="Low complexity" evidence="1">
    <location>
        <begin position="15"/>
        <end position="35"/>
    </location>
</feature>
<reference evidence="2" key="1">
    <citation type="submission" date="2021-11" db="EMBL/GenBank/DDBJ databases">
        <authorList>
            <consortium name="Genoscope - CEA"/>
            <person name="William W."/>
        </authorList>
    </citation>
    <scope>NUCLEOTIDE SEQUENCE</scope>
</reference>
<evidence type="ECO:0000313" key="2">
    <source>
        <dbReference type="EMBL" id="CAH0378720.1"/>
    </source>
</evidence>
<dbReference type="AlphaFoldDB" id="A0A8J2X4C8"/>
<dbReference type="Proteomes" id="UP000789595">
    <property type="component" value="Unassembled WGS sequence"/>
</dbReference>
<gene>
    <name evidence="2" type="ORF">PECAL_6P03150</name>
</gene>
<name>A0A8J2X4C8_9STRA</name>
<feature type="region of interest" description="Disordered" evidence="1">
    <location>
        <begin position="1"/>
        <end position="35"/>
    </location>
</feature>
<proteinExistence type="predicted"/>
<accession>A0A8J2X4C8</accession>
<evidence type="ECO:0000256" key="1">
    <source>
        <dbReference type="SAM" id="MobiDB-lite"/>
    </source>
</evidence>
<protein>
    <submittedName>
        <fullName evidence="2">Uncharacterized protein</fullName>
    </submittedName>
</protein>
<keyword evidence="3" id="KW-1185">Reference proteome</keyword>
<sequence>MDDDDVSSLSDGEAEATLVPTAPAPAPASAGTTLSAMRGGKYSSWPRSEALGAALVIDRCGGGDVDIRSVVLDFLENGLVLSHTFEYGEISFKANLPAMVCWSCRRRISGDHDCNLEFFSDNDIPSCDVEEAVLGSCLCDPWPRAHPERSEECKRGYARLVPELVRATGLWREHAAASEANQDPEWPEPDRHLASNSHCDFFDVIGELHPPSLRAMEAAGWYLSHNQWRCETTLTYAAFLKPFGGAAAAQAAARAASANAAAEAVARARDAESAAAAALVTPPRAHGYATAGGAVTGRVLEFFFGDTA</sequence>
<evidence type="ECO:0000313" key="3">
    <source>
        <dbReference type="Proteomes" id="UP000789595"/>
    </source>
</evidence>
<comment type="caution">
    <text evidence="2">The sequence shown here is derived from an EMBL/GenBank/DDBJ whole genome shotgun (WGS) entry which is preliminary data.</text>
</comment>
<organism evidence="2 3">
    <name type="scientific">Pelagomonas calceolata</name>
    <dbReference type="NCBI Taxonomy" id="35677"/>
    <lineage>
        <taxon>Eukaryota</taxon>
        <taxon>Sar</taxon>
        <taxon>Stramenopiles</taxon>
        <taxon>Ochrophyta</taxon>
        <taxon>Pelagophyceae</taxon>
        <taxon>Pelagomonadales</taxon>
        <taxon>Pelagomonadaceae</taxon>
        <taxon>Pelagomonas</taxon>
    </lineage>
</organism>